<evidence type="ECO:0000313" key="1">
    <source>
        <dbReference type="Proteomes" id="UP000046392"/>
    </source>
</evidence>
<organism evidence="1 2">
    <name type="scientific">Strongyloides papillosus</name>
    <name type="common">Intestinal threadworm</name>
    <dbReference type="NCBI Taxonomy" id="174720"/>
    <lineage>
        <taxon>Eukaryota</taxon>
        <taxon>Metazoa</taxon>
        <taxon>Ecdysozoa</taxon>
        <taxon>Nematoda</taxon>
        <taxon>Chromadorea</taxon>
        <taxon>Rhabditida</taxon>
        <taxon>Tylenchina</taxon>
        <taxon>Panagrolaimomorpha</taxon>
        <taxon>Strongyloidoidea</taxon>
        <taxon>Strongyloididae</taxon>
        <taxon>Strongyloides</taxon>
    </lineage>
</organism>
<dbReference type="Proteomes" id="UP000046392">
    <property type="component" value="Unplaced"/>
</dbReference>
<accession>A0A0N5CHB4</accession>
<reference evidence="2" key="1">
    <citation type="submission" date="2017-02" db="UniProtKB">
        <authorList>
            <consortium name="WormBaseParasite"/>
        </authorList>
    </citation>
    <scope>IDENTIFICATION</scope>
</reference>
<proteinExistence type="predicted"/>
<evidence type="ECO:0000313" key="2">
    <source>
        <dbReference type="WBParaSite" id="SPAL_0001723300.1"/>
    </source>
</evidence>
<sequence>MQLIRLIQDQFYYNEIKVNGYDESIRYIISGLRPFVSVSWMFINASSIILISKTLRDAVFKNLKLDIVYKKLFKEIVVVQNSNIIQNMNHGTKKKIFI</sequence>
<keyword evidence="1" id="KW-1185">Reference proteome</keyword>
<name>A0A0N5CHB4_STREA</name>
<dbReference type="AlphaFoldDB" id="A0A0N5CHB4"/>
<protein>
    <submittedName>
        <fullName evidence="2">G_PROTEIN_RECEP_F1_2 domain-containing protein</fullName>
    </submittedName>
</protein>
<dbReference type="WBParaSite" id="SPAL_0001723300.1">
    <property type="protein sequence ID" value="SPAL_0001723300.1"/>
    <property type="gene ID" value="SPAL_0001723300"/>
</dbReference>